<feature type="compositionally biased region" description="Low complexity" evidence="5">
    <location>
        <begin position="187"/>
        <end position="198"/>
    </location>
</feature>
<dbReference type="GO" id="GO:0005634">
    <property type="term" value="C:nucleus"/>
    <property type="evidence" value="ECO:0000318"/>
    <property type="project" value="GO_Central"/>
</dbReference>
<dbReference type="GO" id="GO:0006355">
    <property type="term" value="P:regulation of DNA-templated transcription"/>
    <property type="evidence" value="ECO:0000318"/>
    <property type="project" value="GO_Central"/>
</dbReference>
<protein>
    <recommendedName>
        <fullName evidence="6">NAC domain-containing protein</fullName>
    </recommendedName>
</protein>
<dbReference type="EMBL" id="KI397373">
    <property type="protein sequence ID" value="ERM95816.1"/>
    <property type="molecule type" value="Genomic_DNA"/>
</dbReference>
<feature type="region of interest" description="Disordered" evidence="5">
    <location>
        <begin position="230"/>
        <end position="249"/>
    </location>
</feature>
<dbReference type="PANTHER" id="PTHR31079:SF9">
    <property type="entry name" value="SUPPRESSOR OF GAMMA RESPONSE 1"/>
    <property type="match status" value="1"/>
</dbReference>
<dbReference type="SUPFAM" id="SSF101941">
    <property type="entry name" value="NAC domain"/>
    <property type="match status" value="1"/>
</dbReference>
<dbReference type="Gene3D" id="2.170.150.80">
    <property type="entry name" value="NAC domain"/>
    <property type="match status" value="1"/>
</dbReference>
<evidence type="ECO:0000256" key="3">
    <source>
        <dbReference type="ARBA" id="ARBA00023163"/>
    </source>
</evidence>
<feature type="domain" description="NAC" evidence="6">
    <location>
        <begin position="9"/>
        <end position="170"/>
    </location>
</feature>
<dbReference type="InterPro" id="IPR036093">
    <property type="entry name" value="NAC_dom_sf"/>
</dbReference>
<dbReference type="OMA" id="GDNEIMR"/>
<evidence type="ECO:0000313" key="8">
    <source>
        <dbReference type="Proteomes" id="UP000017836"/>
    </source>
</evidence>
<accession>W1NK30</accession>
<proteinExistence type="predicted"/>
<dbReference type="eggNOG" id="ENOG502QYVC">
    <property type="taxonomic scope" value="Eukaryota"/>
</dbReference>
<dbReference type="Pfam" id="PF02365">
    <property type="entry name" value="NAM"/>
    <property type="match status" value="1"/>
</dbReference>
<evidence type="ECO:0000256" key="5">
    <source>
        <dbReference type="SAM" id="MobiDB-lite"/>
    </source>
</evidence>
<dbReference type="PROSITE" id="PS51005">
    <property type="entry name" value="NAC"/>
    <property type="match status" value="1"/>
</dbReference>
<evidence type="ECO:0000256" key="2">
    <source>
        <dbReference type="ARBA" id="ARBA00023125"/>
    </source>
</evidence>
<feature type="region of interest" description="Disordered" evidence="5">
    <location>
        <begin position="363"/>
        <end position="404"/>
    </location>
</feature>
<dbReference type="Proteomes" id="UP000017836">
    <property type="component" value="Unassembled WGS sequence"/>
</dbReference>
<keyword evidence="1" id="KW-0805">Transcription regulation</keyword>
<dbReference type="STRING" id="13333.W1NK30"/>
<dbReference type="FunFam" id="2.170.150.80:FF:000009">
    <property type="entry name" value="NAC domain-containing protein 8"/>
    <property type="match status" value="1"/>
</dbReference>
<feature type="region of interest" description="Disordered" evidence="5">
    <location>
        <begin position="176"/>
        <end position="198"/>
    </location>
</feature>
<keyword evidence="3" id="KW-0804">Transcription</keyword>
<evidence type="ECO:0000259" key="6">
    <source>
        <dbReference type="PROSITE" id="PS51005"/>
    </source>
</evidence>
<gene>
    <name evidence="7" type="ORF">AMTR_s00060p00054700</name>
</gene>
<keyword evidence="2" id="KW-0238">DNA-binding</keyword>
<dbReference type="HOGENOM" id="CLU_025101_0_0_1"/>
<dbReference type="GO" id="GO:0000976">
    <property type="term" value="F:transcription cis-regulatory region binding"/>
    <property type="evidence" value="ECO:0000318"/>
    <property type="project" value="GO_Central"/>
</dbReference>
<sequence length="404" mass="45308">MVTQDWPGLPRGVKFDPSDQELLGHLAAKVGVDGAKLHPFIDEFIMTLYEEDGICYTHPQKLPGVKQDGSVCHFFHRTVKAYNSGTRKRRKILNHLNPCSGDVRWHKTGKTRQVIVDGVHRGCKKIMVLYMSTGKGGKPEKTNWVMHQYHLGTEDDEKDGDFVVSKVLYQQQLKPCEKNDQDMPEETAPTSVDPVDPVTPVAMVPGPFRPSKQQPDIDSLQEPKSVCEESSAQVIDPDTTGENCASSQPHWDENVEDQEINSVGDSKWWEGESQFLLDSQQLLDGLYLCDEILQGQSLREDDRSKKVVPCLSEYTNIGAAHLKKDLESCQNLSQSELPKIEFDQPGLRLNQLDTPLDFHLSQLDTPPSDLRLSQLDTPPDFRLSQLDLPSGSQDSFLGWASKGT</sequence>
<dbReference type="PANTHER" id="PTHR31079">
    <property type="entry name" value="NAC DOMAIN-CONTAINING PROTEIN 73"/>
    <property type="match status" value="1"/>
</dbReference>
<dbReference type="InterPro" id="IPR044799">
    <property type="entry name" value="SOG1-like"/>
</dbReference>
<dbReference type="Gramene" id="ERM95816">
    <property type="protein sequence ID" value="ERM95816"/>
    <property type="gene ID" value="AMTR_s00060p00054700"/>
</dbReference>
<organism evidence="7 8">
    <name type="scientific">Amborella trichopoda</name>
    <dbReference type="NCBI Taxonomy" id="13333"/>
    <lineage>
        <taxon>Eukaryota</taxon>
        <taxon>Viridiplantae</taxon>
        <taxon>Streptophyta</taxon>
        <taxon>Embryophyta</taxon>
        <taxon>Tracheophyta</taxon>
        <taxon>Spermatophyta</taxon>
        <taxon>Magnoliopsida</taxon>
        <taxon>Amborellales</taxon>
        <taxon>Amborellaceae</taxon>
        <taxon>Amborella</taxon>
    </lineage>
</organism>
<evidence type="ECO:0000256" key="1">
    <source>
        <dbReference type="ARBA" id="ARBA00023015"/>
    </source>
</evidence>
<evidence type="ECO:0000313" key="7">
    <source>
        <dbReference type="EMBL" id="ERM95816.1"/>
    </source>
</evidence>
<feature type="compositionally biased region" description="Polar residues" evidence="5">
    <location>
        <begin position="240"/>
        <end position="249"/>
    </location>
</feature>
<dbReference type="AlphaFoldDB" id="W1NK30"/>
<evidence type="ECO:0000256" key="4">
    <source>
        <dbReference type="ARBA" id="ARBA00023242"/>
    </source>
</evidence>
<keyword evidence="8" id="KW-1185">Reference proteome</keyword>
<reference evidence="8" key="1">
    <citation type="journal article" date="2013" name="Science">
        <title>The Amborella genome and the evolution of flowering plants.</title>
        <authorList>
            <consortium name="Amborella Genome Project"/>
        </authorList>
    </citation>
    <scope>NUCLEOTIDE SEQUENCE [LARGE SCALE GENOMIC DNA]</scope>
</reference>
<keyword evidence="4" id="KW-0539">Nucleus</keyword>
<dbReference type="GO" id="GO:0003700">
    <property type="term" value="F:DNA-binding transcription factor activity"/>
    <property type="evidence" value="ECO:0007669"/>
    <property type="project" value="InterPro"/>
</dbReference>
<dbReference type="InterPro" id="IPR003441">
    <property type="entry name" value="NAC-dom"/>
</dbReference>
<name>W1NK30_AMBTC</name>